<keyword evidence="7" id="KW-1185">Reference proteome</keyword>
<dbReference type="Pfam" id="PF13859">
    <property type="entry name" value="BNR_3"/>
    <property type="match status" value="1"/>
</dbReference>
<dbReference type="RefSeq" id="WP_375557526.1">
    <property type="nucleotide sequence ID" value="NZ_JBBVGT010000002.1"/>
</dbReference>
<dbReference type="PANTHER" id="PTHR10628">
    <property type="entry name" value="SIALIDASE"/>
    <property type="match status" value="1"/>
</dbReference>
<dbReference type="Gene3D" id="2.120.10.10">
    <property type="match status" value="1"/>
</dbReference>
<reference evidence="6 7" key="1">
    <citation type="submission" date="2024-04" db="EMBL/GenBank/DDBJ databases">
        <title>Albibacterium profundi sp. nov., isolated from sediment of the Challenger Deep of Mariana Trench.</title>
        <authorList>
            <person name="Wang Y."/>
        </authorList>
    </citation>
    <scope>NUCLEOTIDE SEQUENCE [LARGE SCALE GENOMIC DNA]</scope>
    <source>
        <strain evidence="6 7">RHL897</strain>
    </source>
</reference>
<dbReference type="EMBL" id="JBBVGT010000002">
    <property type="protein sequence ID" value="MFB5945997.1"/>
    <property type="molecule type" value="Genomic_DNA"/>
</dbReference>
<dbReference type="EC" id="3.2.1.18" evidence="3"/>
<evidence type="ECO:0000259" key="5">
    <source>
        <dbReference type="Pfam" id="PF14873"/>
    </source>
</evidence>
<dbReference type="Pfam" id="PF14873">
    <property type="entry name" value="BNR_assoc_N"/>
    <property type="match status" value="1"/>
</dbReference>
<name>A0ABV5CHY0_9SPHI</name>
<dbReference type="InterPro" id="IPR029456">
    <property type="entry name" value="Sialidase_N"/>
</dbReference>
<protein>
    <recommendedName>
        <fullName evidence="3">exo-alpha-sialidase</fullName>
        <ecNumber evidence="3">3.2.1.18</ecNumber>
    </recommendedName>
</protein>
<evidence type="ECO:0000256" key="1">
    <source>
        <dbReference type="ARBA" id="ARBA00000427"/>
    </source>
</evidence>
<organism evidence="6 7">
    <name type="scientific">Albibacterium profundi</name>
    <dbReference type="NCBI Taxonomy" id="3134906"/>
    <lineage>
        <taxon>Bacteria</taxon>
        <taxon>Pseudomonadati</taxon>
        <taxon>Bacteroidota</taxon>
        <taxon>Sphingobacteriia</taxon>
        <taxon>Sphingobacteriales</taxon>
        <taxon>Sphingobacteriaceae</taxon>
        <taxon>Albibacterium</taxon>
    </lineage>
</organism>
<comment type="similarity">
    <text evidence="2">Belongs to the glycosyl hydrolase 33 family.</text>
</comment>
<dbReference type="PANTHER" id="PTHR10628:SF30">
    <property type="entry name" value="EXO-ALPHA-SIALIDASE"/>
    <property type="match status" value="1"/>
</dbReference>
<comment type="caution">
    <text evidence="6">The sequence shown here is derived from an EMBL/GenBank/DDBJ whole genome shotgun (WGS) entry which is preliminary data.</text>
</comment>
<dbReference type="InterPro" id="IPR026856">
    <property type="entry name" value="Sialidase_fam"/>
</dbReference>
<comment type="catalytic activity">
    <reaction evidence="1">
        <text>Hydrolysis of alpha-(2-&gt;3)-, alpha-(2-&gt;6)-, alpha-(2-&gt;8)- glycosidic linkages of terminal sialic acid residues in oligosaccharides, glycoproteins, glycolipids, colominic acid and synthetic substrates.</text>
        <dbReference type="EC" id="3.2.1.18"/>
    </reaction>
</comment>
<dbReference type="SUPFAM" id="SSF50939">
    <property type="entry name" value="Sialidases"/>
    <property type="match status" value="1"/>
</dbReference>
<evidence type="ECO:0000259" key="4">
    <source>
        <dbReference type="Pfam" id="PF13859"/>
    </source>
</evidence>
<accession>A0ABV5CHY0</accession>
<dbReference type="Gene3D" id="2.60.40.1290">
    <property type="match status" value="2"/>
</dbReference>
<evidence type="ECO:0000313" key="7">
    <source>
        <dbReference type="Proteomes" id="UP001580928"/>
    </source>
</evidence>
<dbReference type="Proteomes" id="UP001580928">
    <property type="component" value="Unassembled WGS sequence"/>
</dbReference>
<dbReference type="InterPro" id="IPR011040">
    <property type="entry name" value="Sialidase"/>
</dbReference>
<evidence type="ECO:0000256" key="2">
    <source>
        <dbReference type="ARBA" id="ARBA00009348"/>
    </source>
</evidence>
<dbReference type="InterPro" id="IPR036278">
    <property type="entry name" value="Sialidase_sf"/>
</dbReference>
<evidence type="ECO:0000256" key="3">
    <source>
        <dbReference type="ARBA" id="ARBA00012733"/>
    </source>
</evidence>
<evidence type="ECO:0000313" key="6">
    <source>
        <dbReference type="EMBL" id="MFB5945997.1"/>
    </source>
</evidence>
<sequence>MIRIFLLSSLILVFLGFKVDTEISEHQYQLPVLKNKENNPIVRVKVVADSDGQILTDVRFGTEGTTDLKDIKSAKLYYYGQDSLPGKMENIESRLYASVTDVGKKIVFSGNQKLNKGDNFFWLSFELEEHADLSHFVDAQFVSAKLDGKKLRAKVTGNQLVQRIGVAVRKHNQDDVHTSRIPGLTTTNEGTLIAIFDARYESGRDLQGHMDIGIHRSEDGGQTWEPIQIVMDMGEWGGLPQKFNGVSDAGILVDRNTGDIYIAGLWMHGLLDKNGNWIEGLTEENEEWDHQWRNKASQPGFDVKQTSQFLIVKSTDDGKTWSKPVNVTEMGKKEEWWLWAPAPGQGITLKDGTLVFPTQGRDKNGHPFSNITYSKDGGETWVSTNPAVSEGTTECMAVELTDGSIMLNMRANSNRGDTTSTNGRAIAVTDDLGETWTVHPTSHSALIEPVCMASIIRHDYQSDKGEQTYLLFSNPDSKTQRNRLSVKVSDNDGDNWDQFPALMLDEFNSRGYSCLTSIDNETIGILYESSQADMVFQTLTIDELTNKN</sequence>
<feature type="domain" description="Sialidase N-terminal" evidence="5">
    <location>
        <begin position="22"/>
        <end position="150"/>
    </location>
</feature>
<proteinExistence type="inferred from homology"/>
<dbReference type="CDD" id="cd15482">
    <property type="entry name" value="Sialidase_non-viral"/>
    <property type="match status" value="1"/>
</dbReference>
<feature type="domain" description="Sialidase" evidence="4">
    <location>
        <begin position="182"/>
        <end position="491"/>
    </location>
</feature>
<gene>
    <name evidence="6" type="ORF">WKR92_09140</name>
</gene>